<dbReference type="AlphaFoldDB" id="A0AAC9GFD0"/>
<dbReference type="EMBL" id="CP012393">
    <property type="protein sequence ID" value="ANW91916.1"/>
    <property type="molecule type" value="Genomic_DNA"/>
</dbReference>
<protein>
    <recommendedName>
        <fullName evidence="3">ATP-binding protein</fullName>
    </recommendedName>
</protein>
<reference evidence="1 2" key="1">
    <citation type="submission" date="2015-07" db="EMBL/GenBank/DDBJ databases">
        <title>Comparative genome sequencing reveals within-host evolution of Neisseria meningitidis during.</title>
        <authorList>
            <person name="Klughammer J."/>
            <person name="Dittrich M."/>
            <person name="Mueller T."/>
            <person name="Blom J."/>
            <person name="Goesmann A."/>
            <person name="Vogel U."/>
            <person name="Frosch M."/>
            <person name="Bock C."/>
            <person name="Schoen C."/>
        </authorList>
    </citation>
    <scope>NUCLEOTIDE SEQUENCE [LARGE SCALE GENOMIC DNA]</scope>
    <source>
        <strain evidence="1 2">DE8555</strain>
    </source>
</reference>
<evidence type="ECO:0000313" key="1">
    <source>
        <dbReference type="EMBL" id="ANW91916.1"/>
    </source>
</evidence>
<dbReference type="RefSeq" id="WP_002242829.1">
    <property type="nucleotide sequence ID" value="NZ_JSUK01000026.1"/>
</dbReference>
<evidence type="ECO:0008006" key="3">
    <source>
        <dbReference type="Google" id="ProtNLM"/>
    </source>
</evidence>
<dbReference type="Proteomes" id="UP000092966">
    <property type="component" value="Chromosome"/>
</dbReference>
<gene>
    <name evidence="1" type="ORF">DE8555_1372</name>
</gene>
<proteinExistence type="predicted"/>
<sequence>MKRLGIKGRLRLMRLSAYQLKRRKNRTGRRSAADWLSLYVPEHVGLHPKYAGLLTELIRRLYELAENGTLRLRLDFSKTEKMYSDGTLYLTACLYDLAARFPNCRFSMVMPSETRVEQVLYQVGIAALLGRRKHFDSASFHHSVRHWYVAHGYDVNLENAENIFNSFEGKLTPELSRSIYAGVSEAMTNCAHHAYEDLSLPCRKWWMFSREDATSGKLQVVFCDLGIGIPKSLFRESDQVSDGWLDRLRNWIARHVEGGKADDDALKIRAAIEIGRTRTKLQHRGKGLKQMVSTLDQIGDGDATVEIISGNGMYRHRSRNKKVVEKALPLSDNRKTAIRGTLIHWSVPLPKREAE</sequence>
<accession>A0AAC9GFD0</accession>
<organism evidence="1 2">
    <name type="scientific">Neisseria meningitidis</name>
    <dbReference type="NCBI Taxonomy" id="487"/>
    <lineage>
        <taxon>Bacteria</taxon>
        <taxon>Pseudomonadati</taxon>
        <taxon>Pseudomonadota</taxon>
        <taxon>Betaproteobacteria</taxon>
        <taxon>Neisseriales</taxon>
        <taxon>Neisseriaceae</taxon>
        <taxon>Neisseria</taxon>
    </lineage>
</organism>
<name>A0AAC9GFD0_NEIME</name>
<evidence type="ECO:0000313" key="2">
    <source>
        <dbReference type="Proteomes" id="UP000092966"/>
    </source>
</evidence>